<feature type="transmembrane region" description="Helical" evidence="7">
    <location>
        <begin position="149"/>
        <end position="179"/>
    </location>
</feature>
<organism evidence="10 11">
    <name type="scientific">Streptantibioticus ferralitis</name>
    <dbReference type="NCBI Taxonomy" id="236510"/>
    <lineage>
        <taxon>Bacteria</taxon>
        <taxon>Bacillati</taxon>
        <taxon>Actinomycetota</taxon>
        <taxon>Actinomycetes</taxon>
        <taxon>Kitasatosporales</taxon>
        <taxon>Streptomycetaceae</taxon>
        <taxon>Streptantibioticus</taxon>
    </lineage>
</organism>
<evidence type="ECO:0000256" key="8">
    <source>
        <dbReference type="SAM" id="MobiDB-lite"/>
    </source>
</evidence>
<evidence type="ECO:0000256" key="5">
    <source>
        <dbReference type="ARBA" id="ARBA00022989"/>
    </source>
</evidence>
<dbReference type="InterPro" id="IPR035906">
    <property type="entry name" value="MetI-like_sf"/>
</dbReference>
<dbReference type="CDD" id="cd06261">
    <property type="entry name" value="TM_PBP2"/>
    <property type="match status" value="1"/>
</dbReference>
<keyword evidence="3" id="KW-1003">Cell membrane</keyword>
<feature type="transmembrane region" description="Helical" evidence="7">
    <location>
        <begin position="221"/>
        <end position="246"/>
    </location>
</feature>
<feature type="region of interest" description="Disordered" evidence="8">
    <location>
        <begin position="298"/>
        <end position="326"/>
    </location>
</feature>
<dbReference type="RefSeq" id="WP_275820692.1">
    <property type="nucleotide sequence ID" value="NZ_BAAANM010000049.1"/>
</dbReference>
<comment type="caution">
    <text evidence="10">The sequence shown here is derived from an EMBL/GenBank/DDBJ whole genome shotgun (WGS) entry which is preliminary data.</text>
</comment>
<dbReference type="Proteomes" id="UP001220022">
    <property type="component" value="Unassembled WGS sequence"/>
</dbReference>
<dbReference type="PROSITE" id="PS50928">
    <property type="entry name" value="ABC_TM1"/>
    <property type="match status" value="1"/>
</dbReference>
<name>A0ABT5Z8V4_9ACTN</name>
<dbReference type="Gene3D" id="1.10.3720.10">
    <property type="entry name" value="MetI-like"/>
    <property type="match status" value="1"/>
</dbReference>
<accession>A0ABT5Z8V4</accession>
<feature type="domain" description="ABC transmembrane type-1" evidence="9">
    <location>
        <begin position="100"/>
        <end position="289"/>
    </location>
</feature>
<keyword evidence="6 7" id="KW-0472">Membrane</keyword>
<evidence type="ECO:0000256" key="4">
    <source>
        <dbReference type="ARBA" id="ARBA00022692"/>
    </source>
</evidence>
<evidence type="ECO:0000256" key="6">
    <source>
        <dbReference type="ARBA" id="ARBA00023136"/>
    </source>
</evidence>
<proteinExistence type="inferred from homology"/>
<evidence type="ECO:0000313" key="11">
    <source>
        <dbReference type="Proteomes" id="UP001220022"/>
    </source>
</evidence>
<dbReference type="Pfam" id="PF00528">
    <property type="entry name" value="BPD_transp_1"/>
    <property type="match status" value="1"/>
</dbReference>
<keyword evidence="2 7" id="KW-0813">Transport</keyword>
<protein>
    <submittedName>
        <fullName evidence="10">ABC transporter permease</fullName>
    </submittedName>
</protein>
<keyword evidence="4 7" id="KW-0812">Transmembrane</keyword>
<comment type="similarity">
    <text evidence="7">Belongs to the binding-protein-dependent transport system permease family.</text>
</comment>
<keyword evidence="11" id="KW-1185">Reference proteome</keyword>
<reference evidence="10 11" key="1">
    <citation type="submission" date="2023-03" db="EMBL/GenBank/DDBJ databases">
        <title>Draft genome sequence of type strain Streptomyces ferralitis JCM 14344.</title>
        <authorList>
            <person name="Klaysubun C."/>
            <person name="Duangmal K."/>
        </authorList>
    </citation>
    <scope>NUCLEOTIDE SEQUENCE [LARGE SCALE GENOMIC DNA]</scope>
    <source>
        <strain evidence="10 11">JCM 14344</strain>
    </source>
</reference>
<dbReference type="PANTHER" id="PTHR43386">
    <property type="entry name" value="OLIGOPEPTIDE TRANSPORT SYSTEM PERMEASE PROTEIN APPC"/>
    <property type="match status" value="1"/>
</dbReference>
<evidence type="ECO:0000256" key="1">
    <source>
        <dbReference type="ARBA" id="ARBA00004651"/>
    </source>
</evidence>
<evidence type="ECO:0000256" key="2">
    <source>
        <dbReference type="ARBA" id="ARBA00022448"/>
    </source>
</evidence>
<sequence>MTASTLATSSAAPPTRSAGPRSGRIRATLTRARTALGPSGIVAALFLLAVVVFALIAPLVAPADPNAQSLLDAYAGPSPEHLLGADGIGRDILSRLIYGSRTSLLGPALVVLVALAVGIPLALAGAWYGGAVDAVVARVFDLVYALPGLLLAVLAVALFGPGLTPAVVALSIAYVPFLARVVRAAARQQRVSPYVDALAVQGFGAARINVRHILRNITPVVLGQAAIAFGYALLDLASLSYLGLAVQAPTADWGVMVSDTDALMKGYWLPVVLPGLLIVACVLSLTVLGSRISGERPQPYLRRRRPRPAQDQRRRADRTSRSGDQP</sequence>
<keyword evidence="5 7" id="KW-1133">Transmembrane helix</keyword>
<comment type="subcellular location">
    <subcellularLocation>
        <location evidence="1 7">Cell membrane</location>
        <topology evidence="1 7">Multi-pass membrane protein</topology>
    </subcellularLocation>
</comment>
<feature type="transmembrane region" description="Helical" evidence="7">
    <location>
        <begin position="104"/>
        <end position="129"/>
    </location>
</feature>
<dbReference type="SUPFAM" id="SSF161098">
    <property type="entry name" value="MetI-like"/>
    <property type="match status" value="1"/>
</dbReference>
<gene>
    <name evidence="10" type="ORF">P2L57_32500</name>
</gene>
<feature type="transmembrane region" description="Helical" evidence="7">
    <location>
        <begin position="266"/>
        <end position="288"/>
    </location>
</feature>
<dbReference type="InterPro" id="IPR050366">
    <property type="entry name" value="BP-dependent_transpt_permease"/>
</dbReference>
<evidence type="ECO:0000256" key="3">
    <source>
        <dbReference type="ARBA" id="ARBA00022475"/>
    </source>
</evidence>
<feature type="compositionally biased region" description="Basic and acidic residues" evidence="8">
    <location>
        <begin position="308"/>
        <end position="326"/>
    </location>
</feature>
<dbReference type="EMBL" id="JARHTQ010000031">
    <property type="protein sequence ID" value="MDF2260264.1"/>
    <property type="molecule type" value="Genomic_DNA"/>
</dbReference>
<evidence type="ECO:0000259" key="9">
    <source>
        <dbReference type="PROSITE" id="PS50928"/>
    </source>
</evidence>
<dbReference type="PANTHER" id="PTHR43386:SF1">
    <property type="entry name" value="D,D-DIPEPTIDE TRANSPORT SYSTEM PERMEASE PROTEIN DDPC-RELATED"/>
    <property type="match status" value="1"/>
</dbReference>
<feature type="transmembrane region" description="Helical" evidence="7">
    <location>
        <begin position="41"/>
        <end position="61"/>
    </location>
</feature>
<dbReference type="InterPro" id="IPR000515">
    <property type="entry name" value="MetI-like"/>
</dbReference>
<feature type="region of interest" description="Disordered" evidence="8">
    <location>
        <begin position="1"/>
        <end position="23"/>
    </location>
</feature>
<evidence type="ECO:0000256" key="7">
    <source>
        <dbReference type="RuleBase" id="RU363032"/>
    </source>
</evidence>
<evidence type="ECO:0000313" key="10">
    <source>
        <dbReference type="EMBL" id="MDF2260264.1"/>
    </source>
</evidence>